<evidence type="ECO:0000313" key="2">
    <source>
        <dbReference type="Proteomes" id="UP000092714"/>
    </source>
</evidence>
<accession>A0A1B8RSY7</accession>
<protein>
    <submittedName>
        <fullName evidence="1">Uncharacterized protein</fullName>
    </submittedName>
</protein>
<keyword evidence="2" id="KW-1185">Reference proteome</keyword>
<reference evidence="1 2" key="1">
    <citation type="submission" date="2016-06" db="EMBL/GenBank/DDBJ databases">
        <authorList>
            <person name="Kjaerup R.B."/>
            <person name="Dalgaard T.S."/>
            <person name="Juul-Madsen H.R."/>
        </authorList>
    </citation>
    <scope>NUCLEOTIDE SEQUENCE [LARGE SCALE GENOMIC DNA]</scope>
    <source>
        <strain evidence="1 2">373-A1</strain>
    </source>
</reference>
<sequence>MKFKVQIDEISVFSHEIIVEADTDFELDRALDELESRGDHPDDIPYYLNEENGIKIVKFTKDESGECKFECPDYSELD</sequence>
<dbReference type="RefSeq" id="WP_065254339.1">
    <property type="nucleotide sequence ID" value="NZ_JAJMRL010000002.1"/>
</dbReference>
<gene>
    <name evidence="1" type="ORF">CP373A1_03110</name>
</gene>
<dbReference type="Proteomes" id="UP000092714">
    <property type="component" value="Unassembled WGS sequence"/>
</dbReference>
<organism evidence="1 2">
    <name type="scientific">Clostridium paraputrificum</name>
    <dbReference type="NCBI Taxonomy" id="29363"/>
    <lineage>
        <taxon>Bacteria</taxon>
        <taxon>Bacillati</taxon>
        <taxon>Bacillota</taxon>
        <taxon>Clostridia</taxon>
        <taxon>Eubacteriales</taxon>
        <taxon>Clostridiaceae</taxon>
        <taxon>Clostridium</taxon>
    </lineage>
</organism>
<dbReference type="EMBL" id="MAPZ01000010">
    <property type="protein sequence ID" value="OBY11927.1"/>
    <property type="molecule type" value="Genomic_DNA"/>
</dbReference>
<evidence type="ECO:0000313" key="1">
    <source>
        <dbReference type="EMBL" id="OBY11927.1"/>
    </source>
</evidence>
<proteinExistence type="predicted"/>
<comment type="caution">
    <text evidence="1">The sequence shown here is derived from an EMBL/GenBank/DDBJ whole genome shotgun (WGS) entry which is preliminary data.</text>
</comment>
<name>A0A1B8RSY7_9CLOT</name>
<dbReference type="AlphaFoldDB" id="A0A1B8RSY7"/>